<protein>
    <submittedName>
        <fullName evidence="3">Putative crack-3 bf</fullName>
    </submittedName>
</protein>
<sequence>NITYINTLKSIRLNTDSSGGANSTTCDPLDHNLPHSVNKIAKTTSGQLNNCFNIFFLNVQGIMKKISQLEHFLSKNPNHILCFAEHWLNKSSLPAYSLSEYRVESSFIRTSYSRGGVMILSKSSVRSSEYSPVNYLAKESLFEVCAVNVKVNSEEILIIVIYRTPSSDMGLFLRQFEQLLHSLHNSQLHTVIFGDFNIDISNTISGSIAEFQDTRIIKNYGFRIDTKETTRIAQYGLHVSTTIIDLVITNINTSRFLSHVVQISISDHFGLQMSLISGQCLQKPSVIKRFFSASNNFVFGTLLQNHCWDELYSFDDVNVKYDLFYTWVKYFFNIAYPLKKINLTEPKKPWLSKTLEDLKDEVYCALRVARASNNTNIWRKYRSLKKYLHEQISHAKKVYYNNILESAINLSKAAWSIAKNSDGNNCKPVCLADKSGIIVSDPGDVVNVFNSSFINNIQDLVSEMNKKPSIMFNDKEFSNPQSIYLKPISLPELKSSIKIISKKSSRGYDDIPCNLIAIMEPYIIKPIHHIFNQCLENGVYPDGMKTARVVPIFKKGKKDDPNNYRPIAVMSVFAKILDDLIYERLMDFLISCNVFSETQFAFRPGKSAIDAISCLLDEVYRSLDQNNEVISLFFDCSKAFDIVQHKKLLGTLDKVGIRGVAHQLMTSYLNNRKQVVSLRSFDEYNIQREFHSRTLISPTGVGQGSKLGHLLFIIEVNDALRNNRRGKLIQYADDISTVFIGRTEINVVDWANAGAGDMFRWSKEKCIKMNDSKTVGLCFSVAPGRKEYSPLVKTESGSIIFSPSTKFLGLHISIDLRWKEHIGSLASKLSSIVFLLKKLTLILNLEALKVVYFGKFQSTAAYGIMFWGNSPCASRIFRIQKRAIRAMVKARPYESCRMHYRNNKILTVPALYIFFISLWFYKIRNNNTFNHKYDTRNRDLFPFPPANHSFFTSSYLFMGRKIFNALPKEISSSPSVRVFKCRLKAMLLDRVIYDL</sequence>
<accession>A0A069DXF5</accession>
<dbReference type="SUPFAM" id="SSF56219">
    <property type="entry name" value="DNase I-like"/>
    <property type="match status" value="1"/>
</dbReference>
<evidence type="ECO:0000259" key="2">
    <source>
        <dbReference type="PROSITE" id="PS50878"/>
    </source>
</evidence>
<organism evidence="3">
    <name type="scientific">Panstrongylus megistus</name>
    <dbReference type="NCBI Taxonomy" id="65343"/>
    <lineage>
        <taxon>Eukaryota</taxon>
        <taxon>Metazoa</taxon>
        <taxon>Ecdysozoa</taxon>
        <taxon>Arthropoda</taxon>
        <taxon>Hexapoda</taxon>
        <taxon>Insecta</taxon>
        <taxon>Pterygota</taxon>
        <taxon>Neoptera</taxon>
        <taxon>Paraneoptera</taxon>
        <taxon>Hemiptera</taxon>
        <taxon>Heteroptera</taxon>
        <taxon>Panheteroptera</taxon>
        <taxon>Cimicomorpha</taxon>
        <taxon>Reduviidae</taxon>
        <taxon>Triatominae</taxon>
        <taxon>Panstrongylus</taxon>
    </lineage>
</organism>
<dbReference type="InterPro" id="IPR005135">
    <property type="entry name" value="Endo/exonuclease/phosphatase"/>
</dbReference>
<name>A0A069DXF5_9HEMI</name>
<dbReference type="PANTHER" id="PTHR47510:SF3">
    <property type="entry name" value="ENDO_EXONUCLEASE_PHOSPHATASE DOMAIN-CONTAINING PROTEIN"/>
    <property type="match status" value="1"/>
</dbReference>
<feature type="transmembrane region" description="Helical" evidence="1">
    <location>
        <begin position="905"/>
        <end position="923"/>
    </location>
</feature>
<dbReference type="AlphaFoldDB" id="A0A069DXF5"/>
<dbReference type="PANTHER" id="PTHR47510">
    <property type="entry name" value="REVERSE TRANSCRIPTASE DOMAIN-CONTAINING PROTEIN"/>
    <property type="match status" value="1"/>
</dbReference>
<dbReference type="Pfam" id="PF03372">
    <property type="entry name" value="Exo_endo_phos"/>
    <property type="match status" value="1"/>
</dbReference>
<dbReference type="CDD" id="cd01650">
    <property type="entry name" value="RT_nLTR_like"/>
    <property type="match status" value="1"/>
</dbReference>
<keyword evidence="1" id="KW-0812">Transmembrane</keyword>
<feature type="non-terminal residue" evidence="3">
    <location>
        <position position="1"/>
    </location>
</feature>
<dbReference type="InterPro" id="IPR036691">
    <property type="entry name" value="Endo/exonu/phosph_ase_sf"/>
</dbReference>
<dbReference type="EMBL" id="GBGD01000309">
    <property type="protein sequence ID" value="JAC88580.1"/>
    <property type="molecule type" value="mRNA"/>
</dbReference>
<evidence type="ECO:0000313" key="3">
    <source>
        <dbReference type="EMBL" id="JAC88580.1"/>
    </source>
</evidence>
<reference evidence="3" key="1">
    <citation type="journal article" date="2015" name="J. Med. Entomol.">
        <title>A Deep Insight Into the Sialotranscriptome of the Chagas Disease Vector, Panstrongylus megistus (Hemiptera: Heteroptera).</title>
        <authorList>
            <person name="Ribeiro J.M."/>
            <person name="Schwarz A."/>
            <person name="Francischetti I.M."/>
        </authorList>
    </citation>
    <scope>NUCLEOTIDE SEQUENCE</scope>
    <source>
        <tissue evidence="3">Salivary glands</tissue>
    </source>
</reference>
<dbReference type="PROSITE" id="PS50878">
    <property type="entry name" value="RT_POL"/>
    <property type="match status" value="1"/>
</dbReference>
<feature type="domain" description="Reverse transcriptase" evidence="2">
    <location>
        <begin position="533"/>
        <end position="812"/>
    </location>
</feature>
<dbReference type="InterPro" id="IPR000477">
    <property type="entry name" value="RT_dom"/>
</dbReference>
<dbReference type="GO" id="GO:0003824">
    <property type="term" value="F:catalytic activity"/>
    <property type="evidence" value="ECO:0007669"/>
    <property type="project" value="InterPro"/>
</dbReference>
<dbReference type="Gene3D" id="3.60.10.10">
    <property type="entry name" value="Endonuclease/exonuclease/phosphatase"/>
    <property type="match status" value="1"/>
</dbReference>
<keyword evidence="1" id="KW-1133">Transmembrane helix</keyword>
<proteinExistence type="evidence at transcript level"/>
<dbReference type="Pfam" id="PF00078">
    <property type="entry name" value="RVT_1"/>
    <property type="match status" value="1"/>
</dbReference>
<evidence type="ECO:0000256" key="1">
    <source>
        <dbReference type="SAM" id="Phobius"/>
    </source>
</evidence>
<keyword evidence="1" id="KW-0472">Membrane</keyword>
<feature type="non-terminal residue" evidence="3">
    <location>
        <position position="995"/>
    </location>
</feature>